<dbReference type="Gene3D" id="3.10.310.70">
    <property type="match status" value="1"/>
</dbReference>
<dbReference type="InterPro" id="IPR011059">
    <property type="entry name" value="Metal-dep_hydrolase_composite"/>
</dbReference>
<dbReference type="Proteomes" id="UP000000753">
    <property type="component" value="Chromosome"/>
</dbReference>
<proteinExistence type="predicted"/>
<dbReference type="SUPFAM" id="SSF51338">
    <property type="entry name" value="Composite domain of metallo-dependent hydrolases"/>
    <property type="match status" value="1"/>
</dbReference>
<dbReference type="PANTHER" id="PTHR22642">
    <property type="entry name" value="IMIDAZOLONEPROPIONASE"/>
    <property type="match status" value="1"/>
</dbReference>
<dbReference type="Gene3D" id="3.20.20.140">
    <property type="entry name" value="Metal-dependent hydrolases"/>
    <property type="match status" value="1"/>
</dbReference>
<dbReference type="InterPro" id="IPR032466">
    <property type="entry name" value="Metal_Hydrolase"/>
</dbReference>
<feature type="chain" id="PRO_5002866741" evidence="1">
    <location>
        <begin position="23"/>
        <end position="675"/>
    </location>
</feature>
<dbReference type="HOGENOM" id="CLU_009942_2_0_6"/>
<organism evidence="3 4">
    <name type="scientific">Shewanella piezotolerans (strain WP3 / JCM 13877)</name>
    <dbReference type="NCBI Taxonomy" id="225849"/>
    <lineage>
        <taxon>Bacteria</taxon>
        <taxon>Pseudomonadati</taxon>
        <taxon>Pseudomonadota</taxon>
        <taxon>Gammaproteobacteria</taxon>
        <taxon>Alteromonadales</taxon>
        <taxon>Shewanellaceae</taxon>
        <taxon>Shewanella</taxon>
    </lineage>
</organism>
<dbReference type="InterPro" id="IPR013108">
    <property type="entry name" value="Amidohydro_3"/>
</dbReference>
<dbReference type="eggNOG" id="COG1574">
    <property type="taxonomic scope" value="Bacteria"/>
</dbReference>
<dbReference type="KEGG" id="swp:swp_0928"/>
<feature type="domain" description="Amidohydrolase 3" evidence="2">
    <location>
        <begin position="313"/>
        <end position="673"/>
    </location>
</feature>
<dbReference type="PROSITE" id="PS51257">
    <property type="entry name" value="PROKAR_LIPOPROTEIN"/>
    <property type="match status" value="1"/>
</dbReference>
<dbReference type="RefSeq" id="WP_020911112.1">
    <property type="nucleotide sequence ID" value="NC_011566.1"/>
</dbReference>
<dbReference type="AlphaFoldDB" id="B8CK31"/>
<reference evidence="3 4" key="1">
    <citation type="journal article" date="2008" name="PLoS ONE">
        <title>Environmental adaptation: genomic analysis of the piezotolerant and psychrotolerant deep-sea iron reducing bacterium Shewanella piezotolerans WP3.</title>
        <authorList>
            <person name="Wang F."/>
            <person name="Wang J."/>
            <person name="Jian H."/>
            <person name="Zhang B."/>
            <person name="Li S."/>
            <person name="Wang F."/>
            <person name="Zeng X."/>
            <person name="Gao L."/>
            <person name="Bartlett D.H."/>
            <person name="Yu J."/>
            <person name="Hu S."/>
            <person name="Xiao X."/>
        </authorList>
    </citation>
    <scope>NUCLEOTIDE SEQUENCE [LARGE SCALE GENOMIC DNA]</scope>
    <source>
        <strain evidence="4">WP3 / JCM 13877</strain>
    </source>
</reference>
<feature type="signal peptide" evidence="1">
    <location>
        <begin position="1"/>
        <end position="22"/>
    </location>
</feature>
<evidence type="ECO:0000259" key="2">
    <source>
        <dbReference type="Pfam" id="PF07969"/>
    </source>
</evidence>
<name>B8CK31_SHEPW</name>
<dbReference type="OrthoDB" id="9031471at2"/>
<dbReference type="EMBL" id="CP000472">
    <property type="protein sequence ID" value="ACJ27734.1"/>
    <property type="molecule type" value="Genomic_DNA"/>
</dbReference>
<dbReference type="GO" id="GO:0016810">
    <property type="term" value="F:hydrolase activity, acting on carbon-nitrogen (but not peptide) bonds"/>
    <property type="evidence" value="ECO:0007669"/>
    <property type="project" value="InterPro"/>
</dbReference>
<dbReference type="Pfam" id="PF07969">
    <property type="entry name" value="Amidohydro_3"/>
    <property type="match status" value="1"/>
</dbReference>
<protein>
    <submittedName>
        <fullName evidence="3">Metal-dependent hydrolase with the TIM-barrel fold, putative</fullName>
    </submittedName>
</protein>
<evidence type="ECO:0000256" key="1">
    <source>
        <dbReference type="SAM" id="SignalP"/>
    </source>
</evidence>
<gene>
    <name evidence="3" type="ordered locus">swp_0928</name>
</gene>
<sequence>MKYVKYMMLTSLFLLVACSGNTKQTSSKTDNDNYLFISGGNILTMQGSMGDSSKKHIYDEDYALLVKGDKITAIGKSTAVINSIPDGSQVEYLDLAGRTLLPGFIEPHAHLQLTVVGAELTNLMPCLPDKYQKIYEQGYGLLYKENNIPGSDKNCLLYLDDAMDVLAASKPMLEGWYLGNGMDPSRMLLNDEKSLNINREFLAYPAKFLQDRPAFKTSPVFILDQSGHLAYVNQMAFKSAGICNYKFNIKSQDYESKTGISLTQAQIDFFNDSQGKPILCAGSKKQMQLSEQMAAYQYAFPDGEWGIVESKPGLWTFSGLLKEESAFYPLLNTLKDSIIMPESLEDDMIQVLNVASQQGVTTFAEGGGSNLELINNYKQMAKRSDMPARIRTLYTWDGEWCSEPSDCSIEKVPFVNSEYNSLFSAEGIKLWADGSTQGCSGDLSEAYSKDGLCKSYDKGHQNYTKDQIEQNLRKYAKDDWYIHIHANGDQAIKNSVAALKELSSTYDSFAELPSVLIHSTVSGGQSDPLAIPALIEQARNTNLPNLSSSHLIGHVAYWGDSFKNELGNQRAKNIDPTKTEWDKNIPLSLHSDMSITPLYPLWFVEQAVTRNTWSYPELEGDGKPLNSAETLTPYQALMSITIHPAMQHDIDDEVGSLEEGKLADMVVLATNPSRG</sequence>
<keyword evidence="4" id="KW-1185">Reference proteome</keyword>
<accession>B8CK31</accession>
<evidence type="ECO:0000313" key="3">
    <source>
        <dbReference type="EMBL" id="ACJ27734.1"/>
    </source>
</evidence>
<dbReference type="STRING" id="225849.swp_0928"/>
<keyword evidence="1" id="KW-0732">Signal</keyword>
<dbReference type="SUPFAM" id="SSF51556">
    <property type="entry name" value="Metallo-dependent hydrolases"/>
    <property type="match status" value="1"/>
</dbReference>
<dbReference type="Gene3D" id="2.30.40.10">
    <property type="entry name" value="Urease, subunit C, domain 1"/>
    <property type="match status" value="1"/>
</dbReference>
<evidence type="ECO:0000313" key="4">
    <source>
        <dbReference type="Proteomes" id="UP000000753"/>
    </source>
</evidence>
<keyword evidence="3" id="KW-0378">Hydrolase</keyword>
<dbReference type="PANTHER" id="PTHR22642:SF2">
    <property type="entry name" value="PROTEIN LONG AFTER FAR-RED 3"/>
    <property type="match status" value="1"/>
</dbReference>